<keyword evidence="4 9" id="KW-0418">Kinase</keyword>
<evidence type="ECO:0000256" key="4">
    <source>
        <dbReference type="ARBA" id="ARBA00022777"/>
    </source>
</evidence>
<dbReference type="EMBL" id="CP097505">
    <property type="protein sequence ID" value="URD91808.1"/>
    <property type="molecule type" value="Genomic_DNA"/>
</dbReference>
<dbReference type="PROSITE" id="PS00108">
    <property type="entry name" value="PROTEIN_KINASE_ST"/>
    <property type="match status" value="1"/>
</dbReference>
<feature type="domain" description="Protein kinase" evidence="8">
    <location>
        <begin position="987"/>
        <end position="1314"/>
    </location>
</feature>
<dbReference type="PROSITE" id="PS00107">
    <property type="entry name" value="PROTEIN_KINASE_ATP"/>
    <property type="match status" value="1"/>
</dbReference>
<keyword evidence="2" id="KW-0808">Transferase</keyword>
<dbReference type="Gene3D" id="3.10.20.90">
    <property type="entry name" value="Phosphatidylinositol 3-kinase Catalytic Subunit, Chain A, domain 1"/>
    <property type="match status" value="1"/>
</dbReference>
<dbReference type="CDD" id="cd13999">
    <property type="entry name" value="STKc_MAP3K-like"/>
    <property type="match status" value="1"/>
</dbReference>
<dbReference type="Pfam" id="PF07714">
    <property type="entry name" value="PK_Tyr_Ser-Thr"/>
    <property type="match status" value="2"/>
</dbReference>
<evidence type="ECO:0000259" key="8">
    <source>
        <dbReference type="PROSITE" id="PS50011"/>
    </source>
</evidence>
<dbReference type="PANTHER" id="PTHR23257:SF797">
    <property type="entry name" value="KINASE SUPERFAMILY WITH OCTICOSAPEPTIDE_PHOX_BEM1P DOMAIN-CONTAINING PROTEIN"/>
    <property type="match status" value="1"/>
</dbReference>
<gene>
    <name evidence="9" type="ORF">MUK42_00034</name>
</gene>
<dbReference type="GO" id="GO:0007165">
    <property type="term" value="P:signal transduction"/>
    <property type="evidence" value="ECO:0007669"/>
    <property type="project" value="TreeGrafter"/>
</dbReference>
<keyword evidence="3 6" id="KW-0547">Nucleotide-binding</keyword>
<name>A0A9E7FA93_9LILI</name>
<dbReference type="GO" id="GO:0005524">
    <property type="term" value="F:ATP binding"/>
    <property type="evidence" value="ECO:0007669"/>
    <property type="project" value="UniProtKB-UniRule"/>
</dbReference>
<dbReference type="SMART" id="SM00666">
    <property type="entry name" value="PB1"/>
    <property type="match status" value="1"/>
</dbReference>
<dbReference type="InterPro" id="IPR008271">
    <property type="entry name" value="Ser/Thr_kinase_AS"/>
</dbReference>
<dbReference type="InterPro" id="IPR011009">
    <property type="entry name" value="Kinase-like_dom_sf"/>
</dbReference>
<dbReference type="Pfam" id="PF00564">
    <property type="entry name" value="PB1"/>
    <property type="match status" value="1"/>
</dbReference>
<dbReference type="SUPFAM" id="SSF54277">
    <property type="entry name" value="CAD &amp; PB1 domains"/>
    <property type="match status" value="1"/>
</dbReference>
<protein>
    <submittedName>
        <fullName evidence="9">Protein kinase domain containing protein</fullName>
    </submittedName>
</protein>
<dbReference type="GO" id="GO:0005737">
    <property type="term" value="C:cytoplasm"/>
    <property type="evidence" value="ECO:0007669"/>
    <property type="project" value="TreeGrafter"/>
</dbReference>
<dbReference type="FunFam" id="3.10.20.90:FF:000058">
    <property type="entry name" value="Octicosapeptide/phox/Bem1p domain kinase superfamily protein"/>
    <property type="match status" value="1"/>
</dbReference>
<feature type="region of interest" description="Disordered" evidence="7">
    <location>
        <begin position="929"/>
        <end position="955"/>
    </location>
</feature>
<dbReference type="InterPro" id="IPR001245">
    <property type="entry name" value="Ser-Thr/Tyr_kinase_cat_dom"/>
</dbReference>
<dbReference type="SUPFAM" id="SSF56112">
    <property type="entry name" value="Protein kinase-like (PK-like)"/>
    <property type="match status" value="1"/>
</dbReference>
<proteinExistence type="predicted"/>
<evidence type="ECO:0000256" key="2">
    <source>
        <dbReference type="ARBA" id="ARBA00022679"/>
    </source>
</evidence>
<evidence type="ECO:0000256" key="6">
    <source>
        <dbReference type="PROSITE-ProRule" id="PRU10141"/>
    </source>
</evidence>
<dbReference type="Gene3D" id="1.10.510.10">
    <property type="entry name" value="Transferase(Phosphotransferase) domain 1"/>
    <property type="match status" value="1"/>
</dbReference>
<dbReference type="FunFam" id="3.30.200.20:FF:000081">
    <property type="entry name" value="Octicosapeptide/phox/Bem1p domain kinase superfamily protein"/>
    <property type="match status" value="1"/>
</dbReference>
<dbReference type="GO" id="GO:0004674">
    <property type="term" value="F:protein serine/threonine kinase activity"/>
    <property type="evidence" value="ECO:0007669"/>
    <property type="project" value="UniProtKB-KW"/>
</dbReference>
<keyword evidence="5 6" id="KW-0067">ATP-binding</keyword>
<evidence type="ECO:0000256" key="7">
    <source>
        <dbReference type="SAM" id="MobiDB-lite"/>
    </source>
</evidence>
<evidence type="ECO:0000313" key="10">
    <source>
        <dbReference type="Proteomes" id="UP001055439"/>
    </source>
</evidence>
<evidence type="ECO:0000256" key="1">
    <source>
        <dbReference type="ARBA" id="ARBA00022527"/>
    </source>
</evidence>
<dbReference type="PROSITE" id="PS50011">
    <property type="entry name" value="PROTEIN_KINASE_DOM"/>
    <property type="match status" value="1"/>
</dbReference>
<keyword evidence="1" id="KW-0723">Serine/threonine-protein kinase</keyword>
<accession>A0A9E7FA93</accession>
<feature type="binding site" evidence="6">
    <location>
        <position position="1024"/>
    </location>
    <ligand>
        <name>ATP</name>
        <dbReference type="ChEBI" id="CHEBI:30616"/>
    </ligand>
</feature>
<dbReference type="SMART" id="SM00220">
    <property type="entry name" value="S_TKc"/>
    <property type="match status" value="1"/>
</dbReference>
<evidence type="ECO:0000313" key="9">
    <source>
        <dbReference type="EMBL" id="URD91808.1"/>
    </source>
</evidence>
<sequence length="1315" mass="143102">MASDPKDTRPLPPSDAADHRKVKLLCSYGGKILPRHGDGALRYAGGETRLITVRRDTPLPEILRKMAEACGGPIVLRYQLPDEDLDALISVSTTEDLDNMMEEYDRLAADSPSAKLRVFLFSPSDVTGAGAASFAVHIDLRETGTRYLEAVNGLDSSIRRKDSATSFSSTQNSDGMTAAVEEVNNEGTSPAHVSPIAASAQDTSKLVFSGQDVLDLLPPATSSSEQTELLSSTQSEWPPLVPDQNRVLNSTQTDLPSVASYVPQFYIDPQPAQLLNPHYLPLMGLPLPINVVRVPAPAYMPPSHIGDPMSQVSNGTSVQTKVNLYSQNSNADKTAKFPGDVKLQSLSQLPPLPSPHLLAPNAERSGLRQVSSSSQGHTRRFEDCNLCQKALPHAHSDTLIKEQGNGLRNVVPEANVVLQSHHSEDLTNLQPPQMIDVGMLVDSVVETQAENLVATAPSETYEFSEAIPGIPRDSGRPVVVNAANPYHAKVLVPPVSVGLPGTSQASHGTVTNPQKSQKVESVQEQQEVPLTLGPNMENLDYPNISLAPASSTLPCGSYGTLIIPQLHGEDYLQQQTQLPQHIGLPNYPVDHNFIVANTSSVRNSDCREVGQSVNGTVPAYLYGYVRPINGTQRAICTITPGDPGFSNQPRPVVIPDIGTSKNIKPEKPPLVVVNTHNAGPQHKGNELSHGDPLISSVVVPEGNVGPQIDKQPSVISDVAYVQSVQPSNTSHIPNMTCNYGPYSYHLEAGVGPRGMFKYVDPTCNNNAIKKNVIGERKDEVPSLHPVEVFCDITIPQSDNAQIYTIHHASNMNQIQRAISSDPLASSKDIQKTLALLPPIPSEVSDRESIAMKELYNKNSVNRMGSEVTVPAGVSGYLPESPRMDSPKELVCPLKEDVHIKQDIQTLEGTASAPALQSSEVPVPVLISHEAEEISPSSNRESGTIENTFEKDDDQSEAIKTKQSENLKNGFPITDDIGHLQVIKNSDLEELQELGSGTFGTVYHGKWRGSDVAIKRINDRVFAGKPSEQERARADFWNEACKLGSLHHPNVVAFYGIVVDGPGGSIATVTEFMVNGSLRRASQKNQKILDRRRCLLIAMDVAFGMEYLHNKNIIHFDLKSDNLLVNLRDPQRPICKVKAGGFYDKEQPSASILSKMRSRIEVLAASGVPFHAFGHCLVRTTLSRWNLVFLVGDLGLSKVKYETLMSGGMQGTLPWMAPELLSGKDNKYTEKVDVFSFGIVMWELITGEEPYGDLHYGAIIGGILNDTLRPPVPESCDAEWRSLMEQCWSTEPSQRPSFTEIASRLRAMAAVHPQKG</sequence>
<feature type="region of interest" description="Disordered" evidence="7">
    <location>
        <begin position="349"/>
        <end position="378"/>
    </location>
</feature>
<reference evidence="9" key="1">
    <citation type="submission" date="2022-05" db="EMBL/GenBank/DDBJ databases">
        <title>The Musa troglodytarum L. genome provides insights into the mechanism of non-climacteric behaviour and enrichment of carotenoids.</title>
        <authorList>
            <person name="Wang J."/>
        </authorList>
    </citation>
    <scope>NUCLEOTIDE SEQUENCE</scope>
    <source>
        <tissue evidence="9">Leaf</tissue>
    </source>
</reference>
<keyword evidence="10" id="KW-1185">Reference proteome</keyword>
<dbReference type="InterPro" id="IPR000719">
    <property type="entry name" value="Prot_kinase_dom"/>
</dbReference>
<dbReference type="Proteomes" id="UP001055439">
    <property type="component" value="Chromosome 3"/>
</dbReference>
<dbReference type="Gene3D" id="3.30.200.20">
    <property type="entry name" value="Phosphorylase Kinase, domain 1"/>
    <property type="match status" value="1"/>
</dbReference>
<dbReference type="InterPro" id="IPR017441">
    <property type="entry name" value="Protein_kinase_ATP_BS"/>
</dbReference>
<evidence type="ECO:0000256" key="5">
    <source>
        <dbReference type="ARBA" id="ARBA00022840"/>
    </source>
</evidence>
<dbReference type="PANTHER" id="PTHR23257">
    <property type="entry name" value="SERINE-THREONINE PROTEIN KINASE"/>
    <property type="match status" value="1"/>
</dbReference>
<dbReference type="OrthoDB" id="4062651at2759"/>
<dbReference type="InterPro" id="IPR050167">
    <property type="entry name" value="Ser_Thr_protein_kinase"/>
</dbReference>
<evidence type="ECO:0000256" key="3">
    <source>
        <dbReference type="ARBA" id="ARBA00022741"/>
    </source>
</evidence>
<dbReference type="InterPro" id="IPR000270">
    <property type="entry name" value="PB1_dom"/>
</dbReference>
<organism evidence="9 10">
    <name type="scientific">Musa troglodytarum</name>
    <name type="common">fe'i banana</name>
    <dbReference type="NCBI Taxonomy" id="320322"/>
    <lineage>
        <taxon>Eukaryota</taxon>
        <taxon>Viridiplantae</taxon>
        <taxon>Streptophyta</taxon>
        <taxon>Embryophyta</taxon>
        <taxon>Tracheophyta</taxon>
        <taxon>Spermatophyta</taxon>
        <taxon>Magnoliopsida</taxon>
        <taxon>Liliopsida</taxon>
        <taxon>Zingiberales</taxon>
        <taxon>Musaceae</taxon>
        <taxon>Musa</taxon>
    </lineage>
</organism>
<feature type="compositionally biased region" description="Polar residues" evidence="7">
    <location>
        <begin position="934"/>
        <end position="946"/>
    </location>
</feature>
<dbReference type="CDD" id="cd06410">
    <property type="entry name" value="PB1_UP2"/>
    <property type="match status" value="1"/>
</dbReference>